<dbReference type="GO" id="GO:0004177">
    <property type="term" value="F:aminopeptidase activity"/>
    <property type="evidence" value="ECO:0007669"/>
    <property type="project" value="UniProtKB-KW"/>
</dbReference>
<dbReference type="SUPFAM" id="SSF53187">
    <property type="entry name" value="Zn-dependent exopeptidases"/>
    <property type="match status" value="1"/>
</dbReference>
<dbReference type="EMBL" id="CP028923">
    <property type="protein sequence ID" value="QCK13547.1"/>
    <property type="molecule type" value="Genomic_DNA"/>
</dbReference>
<keyword evidence="1" id="KW-0732">Signal</keyword>
<dbReference type="GO" id="GO:0006508">
    <property type="term" value="P:proteolysis"/>
    <property type="evidence" value="ECO:0007669"/>
    <property type="project" value="InterPro"/>
</dbReference>
<keyword evidence="3" id="KW-0645">Protease</keyword>
<dbReference type="Gene3D" id="3.40.630.10">
    <property type="entry name" value="Zn peptidases"/>
    <property type="match status" value="2"/>
</dbReference>
<dbReference type="AlphaFoldDB" id="A0A4D7JFV1"/>
<organism evidence="3 4">
    <name type="scientific">Mangrovivirga cuniculi</name>
    <dbReference type="NCBI Taxonomy" id="2715131"/>
    <lineage>
        <taxon>Bacteria</taxon>
        <taxon>Pseudomonadati</taxon>
        <taxon>Bacteroidota</taxon>
        <taxon>Cytophagia</taxon>
        <taxon>Cytophagales</taxon>
        <taxon>Mangrovivirgaceae</taxon>
        <taxon>Mangrovivirga</taxon>
    </lineage>
</organism>
<dbReference type="KEGG" id="fpf:DCC35_01650"/>
<accession>A0A4D7JFV1</accession>
<evidence type="ECO:0000256" key="1">
    <source>
        <dbReference type="SAM" id="SignalP"/>
    </source>
</evidence>
<proteinExistence type="predicted"/>
<gene>
    <name evidence="3" type="ORF">DCC35_01650</name>
</gene>
<reference evidence="3 4" key="1">
    <citation type="submission" date="2018-04" db="EMBL/GenBank/DDBJ databases">
        <title>Complete genome uncultured novel isolate.</title>
        <authorList>
            <person name="Merlino G."/>
        </authorList>
    </citation>
    <scope>NUCLEOTIDE SEQUENCE [LARGE SCALE GENOMIC DNA]</scope>
    <source>
        <strain evidence="4">R1DC9</strain>
    </source>
</reference>
<dbReference type="OrthoDB" id="1521787at2"/>
<keyword evidence="4" id="KW-1185">Reference proteome</keyword>
<sequence length="505" mass="56922">MKKSILLAFTLAFAGVGINAQDSTAIKYGQTITQGDLKDNLTILASDALEGRETGTRGQKMAAAFISSHYDAIGLKPGTNEGWYQPVILEKVKQGDAFISNEDKKWNNYDNIIIYSNENMEEAVELETAFLGNAGEAELEATNIEQKAVVIMNKDNRSAIPFARQMIEKGAKTAIIVSSASEEDFQKYLNQFKYYMSNGRMQLPSEKETKTFSIIFASKSAAAELLDTKVEKMEKAASMAAEGKVKKLRSIKPQDISFMNTMDITKVKSENVLGFIEGTDKKDEIMVITSHYDHIGKMDEGEGDLINNGADDDGSGTVAVMEIAEAFAQAKEEGNGPRRSILFMNVTGEEKGLLGSDYYTQNPIYPLENTIVNLNIDMIGRVDPDHEENKDYVYLVGSDRLSSELHELSENVNKKYINYDLDYTYNDEDHPDRIYYRSDHWNFAKNNIPVIFYFNGVHADYHKPSDEVDKIEWEQLQERAQLVFYTAWELANRDSKPVVDKKENQ</sequence>
<feature type="signal peptide" evidence="1">
    <location>
        <begin position="1"/>
        <end position="20"/>
    </location>
</feature>
<keyword evidence="3" id="KW-0378">Hydrolase</keyword>
<evidence type="ECO:0000259" key="2">
    <source>
        <dbReference type="Pfam" id="PF04389"/>
    </source>
</evidence>
<dbReference type="PANTHER" id="PTHR12147:SF26">
    <property type="entry name" value="PEPTIDASE M28 DOMAIN-CONTAINING PROTEIN"/>
    <property type="match status" value="1"/>
</dbReference>
<dbReference type="GO" id="GO:0008235">
    <property type="term" value="F:metalloexopeptidase activity"/>
    <property type="evidence" value="ECO:0007669"/>
    <property type="project" value="InterPro"/>
</dbReference>
<dbReference type="InterPro" id="IPR018247">
    <property type="entry name" value="EF_Hand_1_Ca_BS"/>
</dbReference>
<dbReference type="InterPro" id="IPR045175">
    <property type="entry name" value="M28_fam"/>
</dbReference>
<dbReference type="Pfam" id="PF04389">
    <property type="entry name" value="Peptidase_M28"/>
    <property type="match status" value="1"/>
</dbReference>
<feature type="domain" description="Peptidase M28" evidence="2">
    <location>
        <begin position="271"/>
        <end position="485"/>
    </location>
</feature>
<dbReference type="PANTHER" id="PTHR12147">
    <property type="entry name" value="METALLOPEPTIDASE M28 FAMILY MEMBER"/>
    <property type="match status" value="1"/>
</dbReference>
<evidence type="ECO:0000313" key="4">
    <source>
        <dbReference type="Proteomes" id="UP000298616"/>
    </source>
</evidence>
<dbReference type="InterPro" id="IPR007484">
    <property type="entry name" value="Peptidase_M28"/>
</dbReference>
<feature type="chain" id="PRO_5020762297" evidence="1">
    <location>
        <begin position="21"/>
        <end position="505"/>
    </location>
</feature>
<dbReference type="PROSITE" id="PS00018">
    <property type="entry name" value="EF_HAND_1"/>
    <property type="match status" value="1"/>
</dbReference>
<dbReference type="RefSeq" id="WP_137089145.1">
    <property type="nucleotide sequence ID" value="NZ_CP028923.1"/>
</dbReference>
<name>A0A4D7JFV1_9BACT</name>
<evidence type="ECO:0000313" key="3">
    <source>
        <dbReference type="EMBL" id="QCK13547.1"/>
    </source>
</evidence>
<protein>
    <submittedName>
        <fullName evidence="3">Arginyl aminopeptidase</fullName>
    </submittedName>
</protein>
<dbReference type="Proteomes" id="UP000298616">
    <property type="component" value="Chromosome"/>
</dbReference>
<keyword evidence="3" id="KW-0031">Aminopeptidase</keyword>